<accession>A0A443I8A4</accession>
<proteinExistence type="predicted"/>
<comment type="caution">
    <text evidence="2">The sequence shown here is derived from an EMBL/GenBank/DDBJ whole genome shotgun (WGS) entry which is preliminary data.</text>
</comment>
<dbReference type="VEuPathDB" id="FungiDB:C8Q69DRAFT_454145"/>
<dbReference type="EMBL" id="RCNU01000001">
    <property type="protein sequence ID" value="RWR00227.1"/>
    <property type="molecule type" value="Genomic_DNA"/>
</dbReference>
<sequence length="106" mass="10539">MEAIQNLVVVMAAIGFVFVGANALVTGIKAARAEWGRENRVPENQGEGGRTRFLMRVLNAGYAFLRAVARLEATRSGVGPGAQGQAISGAVGGGSGPGGGGGGRGG</sequence>
<evidence type="ECO:0000313" key="2">
    <source>
        <dbReference type="EMBL" id="RWR00227.1"/>
    </source>
</evidence>
<keyword evidence="3" id="KW-1185">Reference proteome</keyword>
<dbReference type="Proteomes" id="UP000283841">
    <property type="component" value="Unassembled WGS sequence"/>
</dbReference>
<name>A0A443I8A4_BYSSP</name>
<reference evidence="2 3" key="1">
    <citation type="journal article" date="2018" name="Front. Microbiol.">
        <title>Genomic and genetic insights into a cosmopolitan fungus, Paecilomyces variotii (Eurotiales).</title>
        <authorList>
            <person name="Urquhart A.S."/>
            <person name="Mondo S.J."/>
            <person name="Makela M.R."/>
            <person name="Hane J.K."/>
            <person name="Wiebenga A."/>
            <person name="He G."/>
            <person name="Mihaltcheva S."/>
            <person name="Pangilinan J."/>
            <person name="Lipzen A."/>
            <person name="Barry K."/>
            <person name="de Vries R.P."/>
            <person name="Grigoriev I.V."/>
            <person name="Idnurm A."/>
        </authorList>
    </citation>
    <scope>NUCLEOTIDE SEQUENCE [LARGE SCALE GENOMIC DNA]</scope>
    <source>
        <strain evidence="2 3">CBS 101075</strain>
    </source>
</reference>
<organism evidence="2 3">
    <name type="scientific">Byssochlamys spectabilis</name>
    <name type="common">Paecilomyces variotii</name>
    <dbReference type="NCBI Taxonomy" id="264951"/>
    <lineage>
        <taxon>Eukaryota</taxon>
        <taxon>Fungi</taxon>
        <taxon>Dikarya</taxon>
        <taxon>Ascomycota</taxon>
        <taxon>Pezizomycotina</taxon>
        <taxon>Eurotiomycetes</taxon>
        <taxon>Eurotiomycetidae</taxon>
        <taxon>Eurotiales</taxon>
        <taxon>Thermoascaceae</taxon>
        <taxon>Paecilomyces</taxon>
    </lineage>
</organism>
<evidence type="ECO:0000256" key="1">
    <source>
        <dbReference type="SAM" id="MobiDB-lite"/>
    </source>
</evidence>
<dbReference type="RefSeq" id="XP_028489871.1">
    <property type="nucleotide sequence ID" value="XM_028629675.1"/>
</dbReference>
<gene>
    <name evidence="2" type="ORF">C8Q69DRAFT_454145</name>
</gene>
<feature type="region of interest" description="Disordered" evidence="1">
    <location>
        <begin position="77"/>
        <end position="106"/>
    </location>
</feature>
<feature type="compositionally biased region" description="Gly residues" evidence="1">
    <location>
        <begin position="90"/>
        <end position="106"/>
    </location>
</feature>
<dbReference type="GeneID" id="39598952"/>
<dbReference type="AlphaFoldDB" id="A0A443I8A4"/>
<evidence type="ECO:0000313" key="3">
    <source>
        <dbReference type="Proteomes" id="UP000283841"/>
    </source>
</evidence>
<protein>
    <submittedName>
        <fullName evidence="2">Uncharacterized protein</fullName>
    </submittedName>
</protein>